<accession>A0AA40AGH9</accession>
<dbReference type="AlphaFoldDB" id="A0AA40AGH9"/>
<dbReference type="PANTHER" id="PTHR39145:SF1">
    <property type="entry name" value="BIOGENESIS OF LYSOSOME-RELATED ORGANELLES COMPLEX 1 SUBUNIT CNL1"/>
    <property type="match status" value="1"/>
</dbReference>
<dbReference type="GO" id="GO:0005737">
    <property type="term" value="C:cytoplasm"/>
    <property type="evidence" value="ECO:0007669"/>
    <property type="project" value="UniProtKB-SubCell"/>
</dbReference>
<evidence type="ECO:0000256" key="3">
    <source>
        <dbReference type="ARBA" id="ARBA00007289"/>
    </source>
</evidence>
<dbReference type="EMBL" id="JAUKUA010000004">
    <property type="protein sequence ID" value="KAK0715378.1"/>
    <property type="molecule type" value="Genomic_DNA"/>
</dbReference>
<evidence type="ECO:0000256" key="2">
    <source>
        <dbReference type="ARBA" id="ARBA00004496"/>
    </source>
</evidence>
<keyword evidence="5" id="KW-0963">Cytoplasm</keyword>
<comment type="subcellular location">
    <subcellularLocation>
        <location evidence="2">Cytoplasm</location>
    </subcellularLocation>
</comment>
<feature type="compositionally biased region" description="Basic and acidic residues" evidence="7">
    <location>
        <begin position="98"/>
        <end position="109"/>
    </location>
</feature>
<evidence type="ECO:0000313" key="9">
    <source>
        <dbReference type="Proteomes" id="UP001172102"/>
    </source>
</evidence>
<dbReference type="PANTHER" id="PTHR39145">
    <property type="entry name" value="BIOGENESIS OF LYSOSOME-RELATED ORGANELLES COMPLEX 1 SUBUNIT CNL1"/>
    <property type="match status" value="1"/>
</dbReference>
<dbReference type="GO" id="GO:0031083">
    <property type="term" value="C:BLOC-1 complex"/>
    <property type="evidence" value="ECO:0007669"/>
    <property type="project" value="InterPro"/>
</dbReference>
<keyword evidence="9" id="KW-1185">Reference proteome</keyword>
<protein>
    <recommendedName>
        <fullName evidence="4">Biogenesis of lysosome-related organelles complex 1 subunit CNL1</fullName>
    </recommendedName>
    <alternativeName>
        <fullName evidence="6">CNO-like protein 1</fullName>
    </alternativeName>
</protein>
<evidence type="ECO:0000256" key="5">
    <source>
        <dbReference type="ARBA" id="ARBA00022490"/>
    </source>
</evidence>
<sequence length="173" mass="19722">MDPGGGHLLMLNSVSLTALGRHFDRQIQHIQQRLEYLTEQSTVIMMHVYDRAGNLTENSDLEIARYHDIMKQIDEVELDLHRIAHIRDLVRDFRRRGEELSSRRGDRAHAGGRGSSRSRGGRWASHRSQDRPTLPAGSRARLPTTVPTASYLTMTDHAPKRFYRGGKCIEPQA</sequence>
<name>A0AA40AGH9_9PEZI</name>
<dbReference type="InterPro" id="IPR034455">
    <property type="entry name" value="CNL1"/>
</dbReference>
<dbReference type="Proteomes" id="UP001172102">
    <property type="component" value="Unassembled WGS sequence"/>
</dbReference>
<comment type="similarity">
    <text evidence="3">Belongs to the BLOC1S4 family.</text>
</comment>
<proteinExistence type="inferred from homology"/>
<evidence type="ECO:0000256" key="7">
    <source>
        <dbReference type="SAM" id="MobiDB-lite"/>
    </source>
</evidence>
<evidence type="ECO:0000256" key="1">
    <source>
        <dbReference type="ARBA" id="ARBA00003807"/>
    </source>
</evidence>
<reference evidence="8" key="1">
    <citation type="submission" date="2023-06" db="EMBL/GenBank/DDBJ databases">
        <title>Genome-scale phylogeny and comparative genomics of the fungal order Sordariales.</title>
        <authorList>
            <consortium name="Lawrence Berkeley National Laboratory"/>
            <person name="Hensen N."/>
            <person name="Bonometti L."/>
            <person name="Westerberg I."/>
            <person name="Brannstrom I.O."/>
            <person name="Guillou S."/>
            <person name="Cros-Aarteil S."/>
            <person name="Calhoun S."/>
            <person name="Haridas S."/>
            <person name="Kuo A."/>
            <person name="Mondo S."/>
            <person name="Pangilinan J."/>
            <person name="Riley R."/>
            <person name="Labutti K."/>
            <person name="Andreopoulos B."/>
            <person name="Lipzen A."/>
            <person name="Chen C."/>
            <person name="Yanf M."/>
            <person name="Daum C."/>
            <person name="Ng V."/>
            <person name="Clum A."/>
            <person name="Steindorff A."/>
            <person name="Ohm R."/>
            <person name="Martin F."/>
            <person name="Silar P."/>
            <person name="Natvig D."/>
            <person name="Lalanne C."/>
            <person name="Gautier V."/>
            <person name="Ament-Velasquez S.L."/>
            <person name="Kruys A."/>
            <person name="Hutchinson M.I."/>
            <person name="Powell A.J."/>
            <person name="Barry K."/>
            <person name="Miller A.N."/>
            <person name="Grigoriev I.V."/>
            <person name="Debuchy R."/>
            <person name="Gladieux P."/>
            <person name="Thoren M.H."/>
            <person name="Johannesson H."/>
        </authorList>
    </citation>
    <scope>NUCLEOTIDE SEQUENCE</scope>
    <source>
        <strain evidence="8">SMH4607-1</strain>
    </source>
</reference>
<feature type="region of interest" description="Disordered" evidence="7">
    <location>
        <begin position="98"/>
        <end position="153"/>
    </location>
</feature>
<dbReference type="GO" id="GO:0007032">
    <property type="term" value="P:endosome organization"/>
    <property type="evidence" value="ECO:0007669"/>
    <property type="project" value="TreeGrafter"/>
</dbReference>
<comment type="function">
    <text evidence="1">Component of the biogenesis of lysosome-related organelles complex-1 (BLOC-1), a complex that is involved in endosomal cargo sorting.</text>
</comment>
<evidence type="ECO:0000256" key="4">
    <source>
        <dbReference type="ARBA" id="ARBA00014971"/>
    </source>
</evidence>
<evidence type="ECO:0000256" key="6">
    <source>
        <dbReference type="ARBA" id="ARBA00029995"/>
    </source>
</evidence>
<gene>
    <name evidence="8" type="ORF">B0H67DRAFT_580587</name>
</gene>
<organism evidence="8 9">
    <name type="scientific">Lasiosphaeris hirsuta</name>
    <dbReference type="NCBI Taxonomy" id="260670"/>
    <lineage>
        <taxon>Eukaryota</taxon>
        <taxon>Fungi</taxon>
        <taxon>Dikarya</taxon>
        <taxon>Ascomycota</taxon>
        <taxon>Pezizomycotina</taxon>
        <taxon>Sordariomycetes</taxon>
        <taxon>Sordariomycetidae</taxon>
        <taxon>Sordariales</taxon>
        <taxon>Lasiosphaeriaceae</taxon>
        <taxon>Lasiosphaeris</taxon>
    </lineage>
</organism>
<evidence type="ECO:0000313" key="8">
    <source>
        <dbReference type="EMBL" id="KAK0715378.1"/>
    </source>
</evidence>
<comment type="caution">
    <text evidence="8">The sequence shown here is derived from an EMBL/GenBank/DDBJ whole genome shotgun (WGS) entry which is preliminary data.</text>
</comment>